<dbReference type="PANTHER" id="PTHR37314:SF4">
    <property type="entry name" value="UPF0700 TRANSMEMBRANE PROTEIN YOAK"/>
    <property type="match status" value="1"/>
</dbReference>
<proteinExistence type="predicted"/>
<evidence type="ECO:0000256" key="2">
    <source>
        <dbReference type="SAM" id="Phobius"/>
    </source>
</evidence>
<organism evidence="3 4">
    <name type="scientific">Tractidigestivibacter scatoligenes</name>
    <name type="common">Olsenella scatoligenes</name>
    <dbReference type="NCBI Taxonomy" id="1299998"/>
    <lineage>
        <taxon>Bacteria</taxon>
        <taxon>Bacillati</taxon>
        <taxon>Actinomycetota</taxon>
        <taxon>Coriobacteriia</taxon>
        <taxon>Coriobacteriales</taxon>
        <taxon>Atopobiaceae</taxon>
        <taxon>Tractidigestivibacter</taxon>
    </lineage>
</organism>
<dbReference type="Pfam" id="PF06912">
    <property type="entry name" value="DUF1275"/>
    <property type="match status" value="1"/>
</dbReference>
<evidence type="ECO:0000313" key="4">
    <source>
        <dbReference type="Proteomes" id="UP000054078"/>
    </source>
</evidence>
<keyword evidence="2" id="KW-1133">Transmembrane helix</keyword>
<sequence length="245" mass="26149">MKRARQTSESIELAAILAFSGGLMDAYSYLARGKVFANAQTGNILLFGVNLADGDVDRALHYAVPVIAFAVGIALAHSIKLFSKERHLHWRQTALLVEAALLFVVAFIPDDLNLIANSLTSLGCGIQVQAFRKLHGNGFATTMCIGNLRSGTQKLVDYVHEKDRAHLEGCLLYYGVILCFAIGAIAGSRVIGALGLRAILVSPALLLVSFVVMFQDREKRARERAAAAAAAGAPGAAEKRPSASK</sequence>
<evidence type="ECO:0008006" key="5">
    <source>
        <dbReference type="Google" id="ProtNLM"/>
    </source>
</evidence>
<gene>
    <name evidence="3" type="ORF">AUL39_10440</name>
</gene>
<evidence type="ECO:0000313" key="3">
    <source>
        <dbReference type="EMBL" id="KUH57715.1"/>
    </source>
</evidence>
<dbReference type="PANTHER" id="PTHR37314">
    <property type="entry name" value="SLR0142 PROTEIN"/>
    <property type="match status" value="1"/>
</dbReference>
<feature type="transmembrane region" description="Helical" evidence="2">
    <location>
        <begin position="171"/>
        <end position="188"/>
    </location>
</feature>
<dbReference type="OrthoDB" id="7057004at2"/>
<dbReference type="AlphaFoldDB" id="A0A100YU29"/>
<reference evidence="3 4" key="1">
    <citation type="submission" date="2015-12" db="EMBL/GenBank/DDBJ databases">
        <title>Draft Genome Sequence of Olsenella scatoligenes SK9K4T; a Producer of 3-Methylindole- (skatole) and 4-Methylphenol- (p-cresol) Isolated from Pig Feces.</title>
        <authorList>
            <person name="Li X."/>
            <person name="Borg B."/>
            <person name="Canibe N."/>
        </authorList>
    </citation>
    <scope>NUCLEOTIDE SEQUENCE [LARGE SCALE GENOMIC DNA]</scope>
    <source>
        <strain evidence="3 4">SK9K4</strain>
    </source>
</reference>
<comment type="caution">
    <text evidence="3">The sequence shown here is derived from an EMBL/GenBank/DDBJ whole genome shotgun (WGS) entry which is preliminary data.</text>
</comment>
<name>A0A100YU29_TRASO</name>
<keyword evidence="4" id="KW-1185">Reference proteome</keyword>
<dbReference type="Proteomes" id="UP000054078">
    <property type="component" value="Unassembled WGS sequence"/>
</dbReference>
<accession>A0A100YU29</accession>
<keyword evidence="2" id="KW-0812">Transmembrane</keyword>
<feature type="transmembrane region" description="Helical" evidence="2">
    <location>
        <begin position="59"/>
        <end position="76"/>
    </location>
</feature>
<feature type="transmembrane region" description="Helical" evidence="2">
    <location>
        <begin position="12"/>
        <end position="30"/>
    </location>
</feature>
<keyword evidence="2" id="KW-0472">Membrane</keyword>
<dbReference type="EMBL" id="LOJF01000012">
    <property type="protein sequence ID" value="KUH57715.1"/>
    <property type="molecule type" value="Genomic_DNA"/>
</dbReference>
<dbReference type="InterPro" id="IPR010699">
    <property type="entry name" value="DUF1275"/>
</dbReference>
<evidence type="ECO:0000256" key="1">
    <source>
        <dbReference type="SAM" id="MobiDB-lite"/>
    </source>
</evidence>
<feature type="transmembrane region" description="Helical" evidence="2">
    <location>
        <begin position="194"/>
        <end position="214"/>
    </location>
</feature>
<dbReference type="RefSeq" id="WP_059056033.1">
    <property type="nucleotide sequence ID" value="NZ_LOJF01000012.1"/>
</dbReference>
<protein>
    <recommendedName>
        <fullName evidence="5">DUF1275 domain-containing protein</fullName>
    </recommendedName>
</protein>
<feature type="region of interest" description="Disordered" evidence="1">
    <location>
        <begin position="225"/>
        <end position="245"/>
    </location>
</feature>
<feature type="compositionally biased region" description="Low complexity" evidence="1">
    <location>
        <begin position="226"/>
        <end position="236"/>
    </location>
</feature>